<evidence type="ECO:0000256" key="1">
    <source>
        <dbReference type="SAM" id="SignalP"/>
    </source>
</evidence>
<dbReference type="RefSeq" id="WP_113885929.1">
    <property type="nucleotide sequence ID" value="NZ_QNSF01000065.1"/>
</dbReference>
<reference evidence="2 3" key="1">
    <citation type="submission" date="2018-06" db="EMBL/GenBank/DDBJ databases">
        <title>Freshwater and sediment microbial communities from various areas in North America, analyzing microbe dynamics in response to fracking.</title>
        <authorList>
            <person name="Lamendella R."/>
        </authorList>
    </citation>
    <scope>NUCLEOTIDE SEQUENCE [LARGE SCALE GENOMIC DNA]</scope>
    <source>
        <strain evidence="2 3">14_TX</strain>
    </source>
</reference>
<proteinExistence type="predicted"/>
<feature type="signal peptide" evidence="1">
    <location>
        <begin position="1"/>
        <end position="21"/>
    </location>
</feature>
<name>A0A366JC96_CYTFI</name>
<dbReference type="OrthoDB" id="2912061at2"/>
<comment type="caution">
    <text evidence="2">The sequence shown here is derived from an EMBL/GenBank/DDBJ whole genome shotgun (WGS) entry which is preliminary data.</text>
</comment>
<dbReference type="EMBL" id="QNSF01000065">
    <property type="protein sequence ID" value="RBP84040.1"/>
    <property type="molecule type" value="Genomic_DNA"/>
</dbReference>
<gene>
    <name evidence="2" type="ORF">DFO70_1653</name>
</gene>
<evidence type="ECO:0000313" key="2">
    <source>
        <dbReference type="EMBL" id="RBP84040.1"/>
    </source>
</evidence>
<keyword evidence="3" id="KW-1185">Reference proteome</keyword>
<evidence type="ECO:0000313" key="3">
    <source>
        <dbReference type="Proteomes" id="UP000252731"/>
    </source>
</evidence>
<accession>A0A366JC96</accession>
<protein>
    <submittedName>
        <fullName evidence="2">Uncharacterized protein</fullName>
    </submittedName>
</protein>
<organism evidence="2 3">
    <name type="scientific">Cytobacillus firmus</name>
    <name type="common">Bacillus firmus</name>
    <dbReference type="NCBI Taxonomy" id="1399"/>
    <lineage>
        <taxon>Bacteria</taxon>
        <taxon>Bacillati</taxon>
        <taxon>Bacillota</taxon>
        <taxon>Bacilli</taxon>
        <taxon>Bacillales</taxon>
        <taxon>Bacillaceae</taxon>
        <taxon>Cytobacillus</taxon>
    </lineage>
</organism>
<sequence>MKKVFSTIALGTMALGVLFGAGSPIKPASANGADGQTVAKTAKEFHQGEKPLKVFKSEATGIEVEVYASNPDDAGKIKKEQGWKDNEPVKIMKDKDKAKNNEVKTSFNNAINATRSSLINNFGTIKASAHTDTGGWDVVGTEKWIMDKYWDLQTDTIWHSHGGDYMFRLPAHTSSGATGNGADPVGYAELYEDDGSLGDDYVGSWNYYPSSYSIDYIVRNIGSFVDGSYAEFYTTHAGNYSPPYGRIENVKYYD</sequence>
<keyword evidence="1" id="KW-0732">Signal</keyword>
<dbReference type="Proteomes" id="UP000252731">
    <property type="component" value="Unassembled WGS sequence"/>
</dbReference>
<dbReference type="AlphaFoldDB" id="A0A366JC96"/>
<feature type="chain" id="PRO_5038567006" evidence="1">
    <location>
        <begin position="22"/>
        <end position="254"/>
    </location>
</feature>